<dbReference type="GO" id="GO:0019464">
    <property type="term" value="P:glycine decarboxylation via glycine cleavage system"/>
    <property type="evidence" value="ECO:0007669"/>
    <property type="project" value="UniProtKB-UniRule"/>
</dbReference>
<dbReference type="Gene3D" id="3.40.640.10">
    <property type="entry name" value="Type I PLP-dependent aspartate aminotransferase-like (Major domain)"/>
    <property type="match status" value="1"/>
</dbReference>
<dbReference type="PANTHER" id="PTHR42806">
    <property type="entry name" value="GLYCINE CLEAVAGE SYSTEM P-PROTEIN"/>
    <property type="match status" value="1"/>
</dbReference>
<comment type="similarity">
    <text evidence="4">Belongs to the GcvP family. N-terminal subunit subfamily.</text>
</comment>
<dbReference type="InterPro" id="IPR015424">
    <property type="entry name" value="PyrdxlP-dep_Trfase"/>
</dbReference>
<dbReference type="InterPro" id="IPR015422">
    <property type="entry name" value="PyrdxlP-dep_Trfase_small"/>
</dbReference>
<dbReference type="GO" id="GO:0004375">
    <property type="term" value="F:glycine dehydrogenase (decarboxylating) activity"/>
    <property type="evidence" value="ECO:0007669"/>
    <property type="project" value="UniProtKB-EC"/>
</dbReference>
<dbReference type="CDD" id="cd00613">
    <property type="entry name" value="GDC-P"/>
    <property type="match status" value="1"/>
</dbReference>
<sequence>MNLPYIPHTEEDKKRMLEEIGVKSIEELITVPEEIRLRSDLNLPSGISEMELRKELRKLSRQNISMEDYVSFLGGGIYDHFIPAVVEHIASRSEFYTPYTPYQPEVSQGTLQAIFEYQTLICNLFRMDVSNASMYDGATSLAEAALMACRIRKGDKFLVAKTLHPEYYKVLLTYLKPSGIKILQIPYSEEGISDLNFLKDKMDDKVIGVIIQNPNFFGCIEKTEDIEKIAHKYGSLYIVSCDPLSLGTLSPPGEYNADIAVAEGQSLGNPPYLGGGCFGIFTSRKEFLRQMPGRIVGEAQDKEGKRGFVLILQTREQHIKRERATSNICTNQALNALKACVYLCSMGEEGLKKIAMLCMKNSHYLKEKIENLPGYLSPFSAPFFKEFVIKTSTSPEKINQKLLEAKIFGGLDLGRFYPELKNHLLFCVTEKRTKEEMDRLVSILGDIKDER</sequence>
<dbReference type="InterPro" id="IPR020581">
    <property type="entry name" value="GDC_P"/>
</dbReference>
<evidence type="ECO:0000313" key="6">
    <source>
        <dbReference type="EMBL" id="HHF98669.1"/>
    </source>
</evidence>
<accession>A0A7V5M0E5</accession>
<organism evidence="6">
    <name type="scientific">Aerophobetes bacterium</name>
    <dbReference type="NCBI Taxonomy" id="2030807"/>
    <lineage>
        <taxon>Bacteria</taxon>
        <taxon>Candidatus Aerophobota</taxon>
    </lineage>
</organism>
<keyword evidence="2 4" id="KW-0560">Oxidoreductase</keyword>
<comment type="catalytic activity">
    <reaction evidence="3 4">
        <text>N(6)-[(R)-lipoyl]-L-lysyl-[glycine-cleavage complex H protein] + glycine + H(+) = N(6)-[(R)-S(8)-aminomethyldihydrolipoyl]-L-lysyl-[glycine-cleavage complex H protein] + CO2</text>
        <dbReference type="Rhea" id="RHEA:24304"/>
        <dbReference type="Rhea" id="RHEA-COMP:10494"/>
        <dbReference type="Rhea" id="RHEA-COMP:10495"/>
        <dbReference type="ChEBI" id="CHEBI:15378"/>
        <dbReference type="ChEBI" id="CHEBI:16526"/>
        <dbReference type="ChEBI" id="CHEBI:57305"/>
        <dbReference type="ChEBI" id="CHEBI:83099"/>
        <dbReference type="ChEBI" id="CHEBI:83143"/>
        <dbReference type="EC" id="1.4.4.2"/>
    </reaction>
</comment>
<dbReference type="NCBIfam" id="NF001696">
    <property type="entry name" value="PRK00451.1"/>
    <property type="match status" value="1"/>
</dbReference>
<gene>
    <name evidence="4" type="primary">gcvPA</name>
    <name evidence="6" type="ORF">ENL39_04195</name>
</gene>
<dbReference type="InterPro" id="IPR049315">
    <property type="entry name" value="GDC-P_N"/>
</dbReference>
<feature type="domain" description="Glycine cleavage system P-protein N-terminal" evidence="5">
    <location>
        <begin position="5"/>
        <end position="444"/>
    </location>
</feature>
<reference evidence="6" key="1">
    <citation type="journal article" date="2020" name="mSystems">
        <title>Genome- and Community-Level Interaction Insights into Carbon Utilization and Element Cycling Functions of Hydrothermarchaeota in Hydrothermal Sediment.</title>
        <authorList>
            <person name="Zhou Z."/>
            <person name="Liu Y."/>
            <person name="Xu W."/>
            <person name="Pan J."/>
            <person name="Luo Z.H."/>
            <person name="Li M."/>
        </authorList>
    </citation>
    <scope>NUCLEOTIDE SEQUENCE [LARGE SCALE GENOMIC DNA]</scope>
    <source>
        <strain evidence="6">HyVt-92</strain>
    </source>
</reference>
<dbReference type="InterPro" id="IPR015421">
    <property type="entry name" value="PyrdxlP-dep_Trfase_major"/>
</dbReference>
<dbReference type="InterPro" id="IPR023010">
    <property type="entry name" value="GcvPA"/>
</dbReference>
<proteinExistence type="inferred from homology"/>
<dbReference type="PIRSF" id="PIRSF006815">
    <property type="entry name" value="GcvPA"/>
    <property type="match status" value="1"/>
</dbReference>
<evidence type="ECO:0000256" key="3">
    <source>
        <dbReference type="ARBA" id="ARBA00049026"/>
    </source>
</evidence>
<evidence type="ECO:0000259" key="5">
    <source>
        <dbReference type="Pfam" id="PF02347"/>
    </source>
</evidence>
<dbReference type="Pfam" id="PF02347">
    <property type="entry name" value="GDC-P"/>
    <property type="match status" value="1"/>
</dbReference>
<dbReference type="AlphaFoldDB" id="A0A7V5M0E5"/>
<comment type="function">
    <text evidence="1 4">The glycine cleavage system catalyzes the degradation of glycine. The P protein binds the alpha-amino group of glycine through its pyridoxal phosphate cofactor; CO(2) is released and the remaining methylamine moiety is then transferred to the lipoamide cofactor of the H protein.</text>
</comment>
<dbReference type="SUPFAM" id="SSF53383">
    <property type="entry name" value="PLP-dependent transferases"/>
    <property type="match status" value="1"/>
</dbReference>
<dbReference type="EMBL" id="DRTT01000115">
    <property type="protein sequence ID" value="HHF98669.1"/>
    <property type="molecule type" value="Genomic_DNA"/>
</dbReference>
<name>A0A7V5M0E5_UNCAE</name>
<comment type="caution">
    <text evidence="6">The sequence shown here is derived from an EMBL/GenBank/DDBJ whole genome shotgun (WGS) entry which is preliminary data.</text>
</comment>
<evidence type="ECO:0000256" key="1">
    <source>
        <dbReference type="ARBA" id="ARBA00003788"/>
    </source>
</evidence>
<evidence type="ECO:0000256" key="4">
    <source>
        <dbReference type="HAMAP-Rule" id="MF_00712"/>
    </source>
</evidence>
<protein>
    <recommendedName>
        <fullName evidence="4">Probable glycine dehydrogenase (decarboxylating) subunit 1</fullName>
        <ecNumber evidence="4">1.4.4.2</ecNumber>
    </recommendedName>
    <alternativeName>
        <fullName evidence="4">Glycine cleavage system P-protein subunit 1</fullName>
    </alternativeName>
    <alternativeName>
        <fullName evidence="4">Glycine decarboxylase subunit 1</fullName>
    </alternativeName>
    <alternativeName>
        <fullName evidence="4">Glycine dehydrogenase (aminomethyl-transferring) subunit 1</fullName>
    </alternativeName>
</protein>
<dbReference type="PANTHER" id="PTHR42806:SF1">
    <property type="entry name" value="GLYCINE DEHYDROGENASE (DECARBOXYLATING)"/>
    <property type="match status" value="1"/>
</dbReference>
<dbReference type="GO" id="GO:0009116">
    <property type="term" value="P:nucleoside metabolic process"/>
    <property type="evidence" value="ECO:0007669"/>
    <property type="project" value="InterPro"/>
</dbReference>
<comment type="subunit">
    <text evidence="4">The glycine cleavage system is composed of four proteins: P, T, L and H. In this organism, the P 'protein' is a heterodimer of two subunits.</text>
</comment>
<dbReference type="EC" id="1.4.4.2" evidence="4"/>
<dbReference type="Proteomes" id="UP000886070">
    <property type="component" value="Unassembled WGS sequence"/>
</dbReference>
<evidence type="ECO:0000256" key="2">
    <source>
        <dbReference type="ARBA" id="ARBA00023002"/>
    </source>
</evidence>
<dbReference type="Gene3D" id="3.90.1150.10">
    <property type="entry name" value="Aspartate Aminotransferase, domain 1"/>
    <property type="match status" value="1"/>
</dbReference>
<dbReference type="HAMAP" id="MF_00712">
    <property type="entry name" value="GcvPA"/>
    <property type="match status" value="1"/>
</dbReference>